<name>A0A1J5PZZ0_9ZZZZ</name>
<evidence type="ECO:0000313" key="1">
    <source>
        <dbReference type="EMBL" id="OIQ77041.1"/>
    </source>
</evidence>
<proteinExistence type="predicted"/>
<accession>A0A1J5PZZ0</accession>
<dbReference type="AlphaFoldDB" id="A0A1J5PZZ0"/>
<comment type="caution">
    <text evidence="1">The sequence shown here is derived from an EMBL/GenBank/DDBJ whole genome shotgun (WGS) entry which is preliminary data.</text>
</comment>
<protein>
    <submittedName>
        <fullName evidence="1">Uncharacterized protein</fullName>
    </submittedName>
</protein>
<organism evidence="1">
    <name type="scientific">mine drainage metagenome</name>
    <dbReference type="NCBI Taxonomy" id="410659"/>
    <lineage>
        <taxon>unclassified sequences</taxon>
        <taxon>metagenomes</taxon>
        <taxon>ecological metagenomes</taxon>
    </lineage>
</organism>
<reference evidence="1" key="1">
    <citation type="submission" date="2016-10" db="EMBL/GenBank/DDBJ databases">
        <title>Sequence of Gallionella enrichment culture.</title>
        <authorList>
            <person name="Poehlein A."/>
            <person name="Muehling M."/>
            <person name="Daniel R."/>
        </authorList>
    </citation>
    <scope>NUCLEOTIDE SEQUENCE</scope>
</reference>
<dbReference type="EMBL" id="MLJW01001709">
    <property type="protein sequence ID" value="OIQ77041.1"/>
    <property type="molecule type" value="Genomic_DNA"/>
</dbReference>
<gene>
    <name evidence="1" type="ORF">GALL_412670</name>
</gene>
<sequence length="129" mass="14053">MLASNVTLTQALLGDARARFDSVIVGSAVESPNYRLLLTANTAVAVEQCASVLGNVEERAVQIVLRQMSYGSLSAKQVVAALGVRRVIEWPEDRELALTSDFGDLVKAKRAIERARQIWAELTGGRVER</sequence>